<dbReference type="AlphaFoldDB" id="A0A7S0FIU1"/>
<keyword evidence="1" id="KW-0472">Membrane</keyword>
<name>A0A7S0FIU1_9STRA</name>
<evidence type="ECO:0008006" key="3">
    <source>
        <dbReference type="Google" id="ProtNLM"/>
    </source>
</evidence>
<gene>
    <name evidence="2" type="ORF">MPOL1434_LOCUS1776</name>
</gene>
<evidence type="ECO:0000313" key="2">
    <source>
        <dbReference type="EMBL" id="CAD8362121.1"/>
    </source>
</evidence>
<organism evidence="2">
    <name type="scientific">Minutocellus polymorphus</name>
    <dbReference type="NCBI Taxonomy" id="265543"/>
    <lineage>
        <taxon>Eukaryota</taxon>
        <taxon>Sar</taxon>
        <taxon>Stramenopiles</taxon>
        <taxon>Ochrophyta</taxon>
        <taxon>Bacillariophyta</taxon>
        <taxon>Mediophyceae</taxon>
        <taxon>Cymatosirophycidae</taxon>
        <taxon>Cymatosirales</taxon>
        <taxon>Cymatosiraceae</taxon>
        <taxon>Minutocellus</taxon>
    </lineage>
</organism>
<reference evidence="2" key="1">
    <citation type="submission" date="2021-01" db="EMBL/GenBank/DDBJ databases">
        <authorList>
            <person name="Corre E."/>
            <person name="Pelletier E."/>
            <person name="Niang G."/>
            <person name="Scheremetjew M."/>
            <person name="Finn R."/>
            <person name="Kale V."/>
            <person name="Holt S."/>
            <person name="Cochrane G."/>
            <person name="Meng A."/>
            <person name="Brown T."/>
            <person name="Cohen L."/>
        </authorList>
    </citation>
    <scope>NUCLEOTIDE SEQUENCE</scope>
    <source>
        <strain evidence="2">CCMP3303</strain>
    </source>
</reference>
<protein>
    <recommendedName>
        <fullName evidence="3">Glycine zipper domain-containing protein</fullName>
    </recommendedName>
</protein>
<proteinExistence type="predicted"/>
<feature type="transmembrane region" description="Helical" evidence="1">
    <location>
        <begin position="93"/>
        <end position="121"/>
    </location>
</feature>
<dbReference type="EMBL" id="HBEJ01002998">
    <property type="protein sequence ID" value="CAD8362121.1"/>
    <property type="molecule type" value="Transcribed_RNA"/>
</dbReference>
<keyword evidence="1" id="KW-0812">Transmembrane</keyword>
<sequence length="160" mass="17127">MPSSSAVYRPRDAVVDTSLVPFSSSSSKRNRSFDYQMDPASSLISPSSKSNTTALVVYDANKNKAVSSHHLQPMTKADPAYQRMKKQRKRRTAVAGASGVIVGSVIGGPVGAICCGAAGAATARKIGKMQQKRAVRRSEKASFQAAALDRRRDVHKSVFV</sequence>
<keyword evidence="1" id="KW-1133">Transmembrane helix</keyword>
<accession>A0A7S0FIU1</accession>
<evidence type="ECO:0000256" key="1">
    <source>
        <dbReference type="SAM" id="Phobius"/>
    </source>
</evidence>